<evidence type="ECO:0000256" key="19">
    <source>
        <dbReference type="SAM" id="Phobius"/>
    </source>
</evidence>
<protein>
    <recommendedName>
        <fullName evidence="7 18">Phosphatidate cytidylyltransferase</fullName>
        <ecNumber evidence="6 18">2.7.7.41</ecNumber>
    </recommendedName>
</protein>
<keyword evidence="14" id="KW-0443">Lipid metabolism</keyword>
<evidence type="ECO:0000256" key="17">
    <source>
        <dbReference type="ARBA" id="ARBA00023264"/>
    </source>
</evidence>
<feature type="transmembrane region" description="Helical" evidence="19">
    <location>
        <begin position="20"/>
        <end position="44"/>
    </location>
</feature>
<feature type="transmembrane region" description="Helical" evidence="19">
    <location>
        <begin position="109"/>
        <end position="127"/>
    </location>
</feature>
<keyword evidence="11 18" id="KW-0812">Transmembrane</keyword>
<dbReference type="Pfam" id="PF01148">
    <property type="entry name" value="CTP_transf_1"/>
    <property type="match status" value="1"/>
</dbReference>
<comment type="pathway">
    <text evidence="3 18">Phospholipid metabolism; CDP-diacylglycerol biosynthesis; CDP-diacylglycerol from sn-glycerol 3-phosphate: step 3/3.</text>
</comment>
<dbReference type="PROSITE" id="PS01315">
    <property type="entry name" value="CDS"/>
    <property type="match status" value="1"/>
</dbReference>
<sequence>MLKQRFLTALAIGPLSLVLLFTLTGLPFAMFVGFVILLGAWEWANLSGLESPGGRFVYTLAIGAGMISTCLTDIVHQNWPMWVALATWIVCCGWVLTYPATGRMWHSRVVRLVLGGLIMLPSWMGLQQLREIATGSSGFAWWLLYVLFIIWGADISAYFAGKAFGKRKLAPRVSPGKSWAGVYGALAGTAVLSFLMDAIQGFDLRQAIVLLGVTWLVTLTSVVGDLFESMLKRYRGLKDSSQLLPGHGGMLDRIDSLLAAIPVFALFLPFLVH</sequence>
<dbReference type="EMBL" id="AP018933">
    <property type="protein sequence ID" value="BBG29511.1"/>
    <property type="molecule type" value="Genomic_DNA"/>
</dbReference>
<evidence type="ECO:0000256" key="5">
    <source>
        <dbReference type="ARBA" id="ARBA00010185"/>
    </source>
</evidence>
<keyword evidence="16" id="KW-0594">Phospholipid biosynthesis</keyword>
<feature type="transmembrane region" description="Helical" evidence="19">
    <location>
        <begin position="208"/>
        <end position="227"/>
    </location>
</feature>
<dbReference type="PANTHER" id="PTHR46382">
    <property type="entry name" value="PHOSPHATIDATE CYTIDYLYLTRANSFERASE"/>
    <property type="match status" value="1"/>
</dbReference>
<comment type="pathway">
    <text evidence="4">Lipid metabolism.</text>
</comment>
<feature type="transmembrane region" description="Helical" evidence="19">
    <location>
        <begin position="139"/>
        <end position="160"/>
    </location>
</feature>
<keyword evidence="10 18" id="KW-0808">Transferase</keyword>
<comment type="catalytic activity">
    <reaction evidence="1 18">
        <text>a 1,2-diacyl-sn-glycero-3-phosphate + CTP + H(+) = a CDP-1,2-diacyl-sn-glycerol + diphosphate</text>
        <dbReference type="Rhea" id="RHEA:16229"/>
        <dbReference type="ChEBI" id="CHEBI:15378"/>
        <dbReference type="ChEBI" id="CHEBI:33019"/>
        <dbReference type="ChEBI" id="CHEBI:37563"/>
        <dbReference type="ChEBI" id="CHEBI:58332"/>
        <dbReference type="ChEBI" id="CHEBI:58608"/>
        <dbReference type="EC" id="2.7.7.41"/>
    </reaction>
</comment>
<evidence type="ECO:0000256" key="1">
    <source>
        <dbReference type="ARBA" id="ARBA00001698"/>
    </source>
</evidence>
<evidence type="ECO:0000256" key="15">
    <source>
        <dbReference type="ARBA" id="ARBA00023136"/>
    </source>
</evidence>
<evidence type="ECO:0000313" key="21">
    <source>
        <dbReference type="Proteomes" id="UP000267342"/>
    </source>
</evidence>
<feature type="transmembrane region" description="Helical" evidence="19">
    <location>
        <begin position="254"/>
        <end position="272"/>
    </location>
</feature>
<comment type="similarity">
    <text evidence="5 18">Belongs to the CDS family.</text>
</comment>
<keyword evidence="13 19" id="KW-1133">Transmembrane helix</keyword>
<organism evidence="20 21">
    <name type="scientific">Zymobacter palmae</name>
    <dbReference type="NCBI Taxonomy" id="33074"/>
    <lineage>
        <taxon>Bacteria</taxon>
        <taxon>Pseudomonadati</taxon>
        <taxon>Pseudomonadota</taxon>
        <taxon>Gammaproteobacteria</taxon>
        <taxon>Oceanospirillales</taxon>
        <taxon>Halomonadaceae</taxon>
        <taxon>Zymobacter group</taxon>
        <taxon>Zymobacter</taxon>
    </lineage>
</organism>
<keyword evidence="12 18" id="KW-0548">Nucleotidyltransferase</keyword>
<evidence type="ECO:0000256" key="14">
    <source>
        <dbReference type="ARBA" id="ARBA00023098"/>
    </source>
</evidence>
<evidence type="ECO:0000256" key="18">
    <source>
        <dbReference type="RuleBase" id="RU003938"/>
    </source>
</evidence>
<evidence type="ECO:0000256" key="11">
    <source>
        <dbReference type="ARBA" id="ARBA00022692"/>
    </source>
</evidence>
<gene>
    <name evidence="20" type="ORF">ZBT109_0735</name>
</gene>
<dbReference type="GO" id="GO:0016024">
    <property type="term" value="P:CDP-diacylglycerol biosynthetic process"/>
    <property type="evidence" value="ECO:0007669"/>
    <property type="project" value="UniProtKB-UniPathway"/>
</dbReference>
<evidence type="ECO:0000256" key="8">
    <source>
        <dbReference type="ARBA" id="ARBA00022475"/>
    </source>
</evidence>
<dbReference type="EC" id="2.7.7.41" evidence="6 18"/>
<keyword evidence="9" id="KW-0444">Lipid biosynthesis</keyword>
<dbReference type="RefSeq" id="WP_027705279.1">
    <property type="nucleotide sequence ID" value="NZ_AP018933.1"/>
</dbReference>
<keyword evidence="17" id="KW-1208">Phospholipid metabolism</keyword>
<comment type="subcellular location">
    <subcellularLocation>
        <location evidence="2">Cell membrane</location>
        <topology evidence="2">Multi-pass membrane protein</topology>
    </subcellularLocation>
</comment>
<feature type="transmembrane region" description="Helical" evidence="19">
    <location>
        <begin position="180"/>
        <end position="202"/>
    </location>
</feature>
<evidence type="ECO:0000256" key="6">
    <source>
        <dbReference type="ARBA" id="ARBA00012487"/>
    </source>
</evidence>
<evidence type="ECO:0000256" key="16">
    <source>
        <dbReference type="ARBA" id="ARBA00023209"/>
    </source>
</evidence>
<keyword evidence="8" id="KW-1003">Cell membrane</keyword>
<evidence type="ECO:0000256" key="7">
    <source>
        <dbReference type="ARBA" id="ARBA00019373"/>
    </source>
</evidence>
<feature type="transmembrane region" description="Helical" evidence="19">
    <location>
        <begin position="56"/>
        <end position="75"/>
    </location>
</feature>
<name>A0A348HD09_9GAMM</name>
<evidence type="ECO:0000313" key="20">
    <source>
        <dbReference type="EMBL" id="BBG29511.1"/>
    </source>
</evidence>
<dbReference type="OrthoDB" id="9799199at2"/>
<evidence type="ECO:0000256" key="13">
    <source>
        <dbReference type="ARBA" id="ARBA00022989"/>
    </source>
</evidence>
<evidence type="ECO:0000256" key="10">
    <source>
        <dbReference type="ARBA" id="ARBA00022679"/>
    </source>
</evidence>
<proteinExistence type="inferred from homology"/>
<evidence type="ECO:0000256" key="4">
    <source>
        <dbReference type="ARBA" id="ARBA00005189"/>
    </source>
</evidence>
<dbReference type="AlphaFoldDB" id="A0A348HD09"/>
<dbReference type="GO" id="GO:0005886">
    <property type="term" value="C:plasma membrane"/>
    <property type="evidence" value="ECO:0007669"/>
    <property type="project" value="UniProtKB-SubCell"/>
</dbReference>
<dbReference type="InterPro" id="IPR000374">
    <property type="entry name" value="PC_trans"/>
</dbReference>
<accession>A0A348HD09</accession>
<reference evidence="20 21" key="1">
    <citation type="submission" date="2018-09" db="EMBL/GenBank/DDBJ databases">
        <title>Zymobacter palmae IAM14233 (=T109) whole genome analysis.</title>
        <authorList>
            <person name="Yanase H."/>
        </authorList>
    </citation>
    <scope>NUCLEOTIDE SEQUENCE [LARGE SCALE GENOMIC DNA]</scope>
    <source>
        <strain evidence="20 21">IAM14233</strain>
    </source>
</reference>
<evidence type="ECO:0000256" key="12">
    <source>
        <dbReference type="ARBA" id="ARBA00022695"/>
    </source>
</evidence>
<dbReference type="UniPathway" id="UPA00557">
    <property type="reaction ID" value="UER00614"/>
</dbReference>
<dbReference type="PANTHER" id="PTHR46382:SF1">
    <property type="entry name" value="PHOSPHATIDATE CYTIDYLYLTRANSFERASE"/>
    <property type="match status" value="1"/>
</dbReference>
<evidence type="ECO:0000256" key="9">
    <source>
        <dbReference type="ARBA" id="ARBA00022516"/>
    </source>
</evidence>
<evidence type="ECO:0000256" key="3">
    <source>
        <dbReference type="ARBA" id="ARBA00005119"/>
    </source>
</evidence>
<dbReference type="Proteomes" id="UP000267342">
    <property type="component" value="Chromosome"/>
</dbReference>
<dbReference type="KEGG" id="zpl:ZBT109_0735"/>
<evidence type="ECO:0000256" key="2">
    <source>
        <dbReference type="ARBA" id="ARBA00004651"/>
    </source>
</evidence>
<keyword evidence="21" id="KW-1185">Reference proteome</keyword>
<dbReference type="GO" id="GO:0004605">
    <property type="term" value="F:phosphatidate cytidylyltransferase activity"/>
    <property type="evidence" value="ECO:0007669"/>
    <property type="project" value="UniProtKB-EC"/>
</dbReference>
<feature type="transmembrane region" description="Helical" evidence="19">
    <location>
        <begin position="81"/>
        <end position="97"/>
    </location>
</feature>
<dbReference type="STRING" id="1123510.GCA_000620025_02203"/>
<keyword evidence="15 19" id="KW-0472">Membrane</keyword>